<evidence type="ECO:0000313" key="2">
    <source>
        <dbReference type="EMBL" id="GAA3658826.1"/>
    </source>
</evidence>
<comment type="caution">
    <text evidence="2">The sequence shown here is derived from an EMBL/GenBank/DDBJ whole genome shotgun (WGS) entry which is preliminary data.</text>
</comment>
<evidence type="ECO:0000313" key="3">
    <source>
        <dbReference type="Proteomes" id="UP001500902"/>
    </source>
</evidence>
<keyword evidence="1" id="KW-1133">Transmembrane helix</keyword>
<keyword evidence="1" id="KW-0812">Transmembrane</keyword>
<accession>A0ABP7BH87</accession>
<dbReference type="Proteomes" id="UP001500902">
    <property type="component" value="Unassembled WGS sequence"/>
</dbReference>
<keyword evidence="1" id="KW-0472">Membrane</keyword>
<proteinExistence type="predicted"/>
<dbReference type="EMBL" id="BAAAZP010000039">
    <property type="protein sequence ID" value="GAA3658826.1"/>
    <property type="molecule type" value="Genomic_DNA"/>
</dbReference>
<evidence type="ECO:0000256" key="1">
    <source>
        <dbReference type="SAM" id="Phobius"/>
    </source>
</evidence>
<reference evidence="3" key="1">
    <citation type="journal article" date="2019" name="Int. J. Syst. Evol. Microbiol.">
        <title>The Global Catalogue of Microorganisms (GCM) 10K type strain sequencing project: providing services to taxonomists for standard genome sequencing and annotation.</title>
        <authorList>
            <consortium name="The Broad Institute Genomics Platform"/>
            <consortium name="The Broad Institute Genome Sequencing Center for Infectious Disease"/>
            <person name="Wu L."/>
            <person name="Ma J."/>
        </authorList>
    </citation>
    <scope>NUCLEOTIDE SEQUENCE [LARGE SCALE GENOMIC DNA]</scope>
    <source>
        <strain evidence="3">JCM 16904</strain>
    </source>
</reference>
<keyword evidence="3" id="KW-1185">Reference proteome</keyword>
<sequence length="314" mass="33937">MAGRPAKVIVDPDVPADTAALLRDNRKLLLRVLAGWVPEHKHRAAPVIGRMVRLAAIVTALAAAVYGLALFVAERYTPFAVIMTGSALLTVGVLLRPRPDAEVERRHALERDVYEAAVRNEGRYVLRDRLDEPARSLMARAQTAIDQVMGSSVNAEGLLDDVRNGVMLPAQEWEIARLLAKLSGLRAEHQEVVSEGVTPEVAAVASPLAHALDSSQRAVLARVEALERYAGHVADAERAFRARNQIERLSAKLPRYEELLAESGAAGSAIPELGRLSDDADRLEQALRDSVSSAHEAFRYLAPGKPGEPGEPGA</sequence>
<gene>
    <name evidence="2" type="ORF">GCM10022224_022800</name>
</gene>
<dbReference type="RefSeq" id="WP_344875862.1">
    <property type="nucleotide sequence ID" value="NZ_BAAAZP010000039.1"/>
</dbReference>
<name>A0ABP7BH87_9ACTN</name>
<organism evidence="2 3">
    <name type="scientific">Nonomuraea antimicrobica</name>
    <dbReference type="NCBI Taxonomy" id="561173"/>
    <lineage>
        <taxon>Bacteria</taxon>
        <taxon>Bacillati</taxon>
        <taxon>Actinomycetota</taxon>
        <taxon>Actinomycetes</taxon>
        <taxon>Streptosporangiales</taxon>
        <taxon>Streptosporangiaceae</taxon>
        <taxon>Nonomuraea</taxon>
    </lineage>
</organism>
<protein>
    <submittedName>
        <fullName evidence="2">Uncharacterized protein</fullName>
    </submittedName>
</protein>
<feature type="transmembrane region" description="Helical" evidence="1">
    <location>
        <begin position="51"/>
        <end position="73"/>
    </location>
</feature>